<dbReference type="InterPro" id="IPR037272">
    <property type="entry name" value="SNS_sf"/>
</dbReference>
<evidence type="ECO:0000256" key="3">
    <source>
        <dbReference type="ARBA" id="ARBA00022448"/>
    </source>
</evidence>
<comment type="caution">
    <text evidence="10">The sequence shown here is derived from an EMBL/GenBank/DDBJ whole genome shotgun (WGS) entry which is preliminary data.</text>
</comment>
<proteinExistence type="inferred from homology"/>
<dbReference type="EMBL" id="JAHIBW010000029">
    <property type="protein sequence ID" value="KAG7295769.1"/>
    <property type="molecule type" value="Genomic_DNA"/>
</dbReference>
<evidence type="ECO:0000256" key="4">
    <source>
        <dbReference type="ARBA" id="ARBA00022692"/>
    </source>
</evidence>
<evidence type="ECO:0000256" key="6">
    <source>
        <dbReference type="ARBA" id="ARBA00022989"/>
    </source>
</evidence>
<comment type="similarity">
    <text evidence="2">Belongs to the sodium:neurotransmitter symporter (SNF) (TC 2.A.22) family.</text>
</comment>
<reference evidence="10 11" key="1">
    <citation type="submission" date="2021-06" db="EMBL/GenBank/DDBJ databases">
        <title>A haploid diamondback moth (Plutella xylostella L.) genome assembly resolves 31 chromosomes and identifies a diamide resistance mutation.</title>
        <authorList>
            <person name="Ward C.M."/>
            <person name="Perry K.D."/>
            <person name="Baker G."/>
            <person name="Powis K."/>
            <person name="Heckel D.G."/>
            <person name="Baxter S.W."/>
        </authorList>
    </citation>
    <scope>NUCLEOTIDE SEQUENCE [LARGE SCALE GENOMIC DNA]</scope>
    <source>
        <strain evidence="10 11">LV</strain>
        <tissue evidence="10">Single pupa</tissue>
    </source>
</reference>
<dbReference type="PRINTS" id="PR00176">
    <property type="entry name" value="NANEUSMPORT"/>
</dbReference>
<dbReference type="PANTHER" id="PTHR11616">
    <property type="entry name" value="SODIUM/CHLORIDE DEPENDENT TRANSPORTER"/>
    <property type="match status" value="1"/>
</dbReference>
<keyword evidence="11" id="KW-1185">Reference proteome</keyword>
<evidence type="ECO:0000256" key="5">
    <source>
        <dbReference type="ARBA" id="ARBA00022847"/>
    </source>
</evidence>
<keyword evidence="3" id="KW-0813">Transport</keyword>
<keyword evidence="4 9" id="KW-0812">Transmembrane</keyword>
<comment type="subcellular location">
    <subcellularLocation>
        <location evidence="1">Membrane</location>
        <topology evidence="1">Multi-pass membrane protein</topology>
    </subcellularLocation>
</comment>
<gene>
    <name evidence="10" type="ORF">JYU34_020821</name>
</gene>
<feature type="compositionally biased region" description="Low complexity" evidence="8">
    <location>
        <begin position="1"/>
        <end position="14"/>
    </location>
</feature>
<feature type="transmembrane region" description="Helical" evidence="9">
    <location>
        <begin position="69"/>
        <end position="94"/>
    </location>
</feature>
<evidence type="ECO:0000256" key="2">
    <source>
        <dbReference type="ARBA" id="ARBA00006459"/>
    </source>
</evidence>
<evidence type="ECO:0000313" key="11">
    <source>
        <dbReference type="Proteomes" id="UP000823941"/>
    </source>
</evidence>
<dbReference type="Proteomes" id="UP000823941">
    <property type="component" value="Chromosome 29"/>
</dbReference>
<dbReference type="PANTHER" id="PTHR11616:SF240">
    <property type="entry name" value="BLOATED TUBULES, ISOFORM B-RELATED"/>
    <property type="match status" value="1"/>
</dbReference>
<evidence type="ECO:0000313" key="10">
    <source>
        <dbReference type="EMBL" id="KAG7295769.1"/>
    </source>
</evidence>
<evidence type="ECO:0000256" key="9">
    <source>
        <dbReference type="SAM" id="Phobius"/>
    </source>
</evidence>
<dbReference type="InterPro" id="IPR000175">
    <property type="entry name" value="Na/ntran_symport"/>
</dbReference>
<dbReference type="SUPFAM" id="SSF161070">
    <property type="entry name" value="SNF-like"/>
    <property type="match status" value="1"/>
</dbReference>
<protein>
    <submittedName>
        <fullName evidence="10">Uncharacterized protein</fullName>
    </submittedName>
</protein>
<keyword evidence="5" id="KW-0769">Symport</keyword>
<keyword evidence="6 9" id="KW-1133">Transmembrane helix</keyword>
<evidence type="ECO:0000256" key="8">
    <source>
        <dbReference type="SAM" id="MobiDB-lite"/>
    </source>
</evidence>
<feature type="region of interest" description="Disordered" evidence="8">
    <location>
        <begin position="1"/>
        <end position="24"/>
    </location>
</feature>
<evidence type="ECO:0000256" key="1">
    <source>
        <dbReference type="ARBA" id="ARBA00004141"/>
    </source>
</evidence>
<dbReference type="PROSITE" id="PS50267">
    <property type="entry name" value="NA_NEUROTRAN_SYMP_3"/>
    <property type="match status" value="1"/>
</dbReference>
<organism evidence="10 11">
    <name type="scientific">Plutella xylostella</name>
    <name type="common">Diamondback moth</name>
    <name type="synonym">Plutella maculipennis</name>
    <dbReference type="NCBI Taxonomy" id="51655"/>
    <lineage>
        <taxon>Eukaryota</taxon>
        <taxon>Metazoa</taxon>
        <taxon>Ecdysozoa</taxon>
        <taxon>Arthropoda</taxon>
        <taxon>Hexapoda</taxon>
        <taxon>Insecta</taxon>
        <taxon>Pterygota</taxon>
        <taxon>Neoptera</taxon>
        <taxon>Endopterygota</taxon>
        <taxon>Lepidoptera</taxon>
        <taxon>Glossata</taxon>
        <taxon>Ditrysia</taxon>
        <taxon>Yponomeutoidea</taxon>
        <taxon>Plutellidae</taxon>
        <taxon>Plutella</taxon>
    </lineage>
</organism>
<name>A0ABQ7PS24_PLUXY</name>
<sequence>MSETATTSASKTKTGTFSEGPSDYGTEDFESDRWSNHITYHQLVVSTCISITQLWWHPYLDDLSRHVPFLCLYLVFSVLVAFPLFYLELAVGAVTRKNLVQCWDISPLARGTSFTSLCICLLTAMPLSLVAAYSLHYLVHSCHHFLPWLHCAAAARPPCSGRHRAAAPGADTPAASFF</sequence>
<keyword evidence="7 9" id="KW-0472">Membrane</keyword>
<feature type="transmembrane region" description="Helical" evidence="9">
    <location>
        <begin position="114"/>
        <end position="139"/>
    </location>
</feature>
<feature type="transmembrane region" description="Helical" evidence="9">
    <location>
        <begin position="38"/>
        <end position="57"/>
    </location>
</feature>
<evidence type="ECO:0000256" key="7">
    <source>
        <dbReference type="ARBA" id="ARBA00023136"/>
    </source>
</evidence>
<accession>A0ABQ7PS24</accession>
<dbReference type="Pfam" id="PF00209">
    <property type="entry name" value="SNF"/>
    <property type="match status" value="1"/>
</dbReference>